<organism evidence="2 3">
    <name type="scientific">Thalassolituus maritimus</name>
    <dbReference type="NCBI Taxonomy" id="484498"/>
    <lineage>
        <taxon>Bacteria</taxon>
        <taxon>Pseudomonadati</taxon>
        <taxon>Pseudomonadota</taxon>
        <taxon>Gammaproteobacteria</taxon>
        <taxon>Oceanospirillales</taxon>
        <taxon>Oceanospirillaceae</taxon>
        <taxon>Thalassolituus</taxon>
    </lineage>
</organism>
<accession>A0A1N7JY92</accession>
<protein>
    <recommendedName>
        <fullName evidence="4">Cytochrome c domain-containing protein</fullName>
    </recommendedName>
</protein>
<keyword evidence="1" id="KW-0732">Signal</keyword>
<dbReference type="PROSITE" id="PS51257">
    <property type="entry name" value="PROKAR_LIPOPROTEIN"/>
    <property type="match status" value="1"/>
</dbReference>
<dbReference type="AlphaFoldDB" id="A0A1N7JY92"/>
<reference evidence="3" key="1">
    <citation type="submission" date="2017-01" db="EMBL/GenBank/DDBJ databases">
        <authorList>
            <person name="Varghese N."/>
            <person name="Submissions S."/>
        </authorList>
    </citation>
    <scope>NUCLEOTIDE SEQUENCE [LARGE SCALE GENOMIC DNA]</scope>
    <source>
        <strain evidence="3">DSM 24913</strain>
    </source>
</reference>
<feature type="signal peptide" evidence="1">
    <location>
        <begin position="1"/>
        <end position="22"/>
    </location>
</feature>
<gene>
    <name evidence="2" type="ORF">SAMN05421686_102245</name>
</gene>
<dbReference type="EMBL" id="FTOH01000002">
    <property type="protein sequence ID" value="SIS54297.1"/>
    <property type="molecule type" value="Genomic_DNA"/>
</dbReference>
<evidence type="ECO:0000313" key="2">
    <source>
        <dbReference type="EMBL" id="SIS54297.1"/>
    </source>
</evidence>
<proteinExistence type="predicted"/>
<evidence type="ECO:0000256" key="1">
    <source>
        <dbReference type="SAM" id="SignalP"/>
    </source>
</evidence>
<sequence length="563" mass="61798">MDITMIKRLMAATVCGSALMLAACGESPKEGVATTDSITDSTRNGTCTGTYPSYWQDPAFPDQWVGQKTSNVPPADWTGPVYQLSDDFPRSPVDDAASQQWRDSKFDALFEEGTSQEEKAKLAYEYGWLVMEYIQEGNVNQTGIEDWDVCNNKVRPWYNIPFQTYDAMSGREFTHGLTREAPVTFSTPEGDKQSTMWAVGFFNATAAYTLGTVWQADGTAKIPQDDVSFDEGAVIGKPLFNTLSPDVLPVMENLPSWNANISDPTFCSCTPANGKECTLIEESEQCPRSTTEWGDVTLLQFDFAVKDSRAKGTEWVFGTFVADGQRKADVDDPWQRIALLGVMWGNDTPPEGQLAYNHPVDVKKNGFKEEVIFWDTVDELNKYGGNNVMKQMGHLGCNYRLNGPADNANSSCMSCHGTASVPDKNLVTPPLLSQFSSLTKECVTPNAANPAIGKDRSGADATVNNGIGFAEIDSIYFANTPAAEPFNMTVETGSGPVNVMGDGVPAYDSGRSSWISLDYSLQLSISLTQWMQWQDHSDDPIEGRIHMKEIRRGYPAGVGHKAE</sequence>
<evidence type="ECO:0000313" key="3">
    <source>
        <dbReference type="Proteomes" id="UP000185639"/>
    </source>
</evidence>
<name>A0A1N7JY92_9GAMM</name>
<feature type="chain" id="PRO_5012501200" description="Cytochrome c domain-containing protein" evidence="1">
    <location>
        <begin position="23"/>
        <end position="563"/>
    </location>
</feature>
<dbReference type="Proteomes" id="UP000185639">
    <property type="component" value="Unassembled WGS sequence"/>
</dbReference>
<evidence type="ECO:0008006" key="4">
    <source>
        <dbReference type="Google" id="ProtNLM"/>
    </source>
</evidence>
<keyword evidence="3" id="KW-1185">Reference proteome</keyword>